<feature type="compositionally biased region" description="Polar residues" evidence="7">
    <location>
        <begin position="640"/>
        <end position="663"/>
    </location>
</feature>
<dbReference type="InterPro" id="IPR044986">
    <property type="entry name" value="KIF15/KIN-12"/>
</dbReference>
<dbReference type="GO" id="GO:0005874">
    <property type="term" value="C:microtubule"/>
    <property type="evidence" value="ECO:0007669"/>
    <property type="project" value="UniProtKB-KW"/>
</dbReference>
<name>A0A9P3HKC8_9FUNG</name>
<organism evidence="8 9">
    <name type="scientific">Entomortierella parvispora</name>
    <dbReference type="NCBI Taxonomy" id="205924"/>
    <lineage>
        <taxon>Eukaryota</taxon>
        <taxon>Fungi</taxon>
        <taxon>Fungi incertae sedis</taxon>
        <taxon>Mucoromycota</taxon>
        <taxon>Mortierellomycotina</taxon>
        <taxon>Mortierellomycetes</taxon>
        <taxon>Mortierellales</taxon>
        <taxon>Mortierellaceae</taxon>
        <taxon>Entomortierella</taxon>
    </lineage>
</organism>
<sequence>MLRPAHLSHSRNHSFENNTPCPPPYNQSADDTYTGQNSTSGRRVVKEQVQDFEDDLLSQVDQIHDPVLLKRLLIQKEQERIGLASNLDLAARLGLDLHQQMQQMEQDSYTKFQSLQDENLALQVKASQSQELSYQLAGSENEVKELTGHNRFLQRELDSCRHELKSFRRELDELSEQMAEMGAEMVEAKTKVNSYARRLGEVEQELAATQELNVNLQLQLENALQKQKQTHSTTTQAVKLIQSDLGKVFSDSDTMRLTLEELESRQMNCEGKVLEMMTNTREYAQLLEEAQETITSMRIESDLEGRNWASVRGPQAVIWDQKTGTPPLPPQHFKERSSPSGVSGSGSAGNNMDDLEGHPEHTLQQELDPMFDNGDWDQNSGVVNSLGSELGFSHMGATLSEELEGYSRRLDQELGGFHGGLDHELNDFPRGLDQELRDSEEPKTLDLEIKSTELHSEAVAPSRQHHVTFDDTASPVDPKPEQNPYHRQQFAERPVEPTPVEYTSDPLAELIRRTGSNPSTPTPPQQRLSLSAELHQRLEENNILQTVLSGAPRSTWNANAAAAVLTSVLMSPTQQRSPNALRDVGMGLSLVSMAARTSNHMGHGSASSTPLPSPLTKTHLDNTQTQSSSSDSTLSHQIGHDTSTASTAAGSGPNATPSATSSRPPGRSGVSAETQNSLGLKYLLSATSSADLSNVVTKAKAAKGTKARSNSVGRAYQPNFPSGKGKSNPSSGSAGNQDSDRIGRPRTSSVSSTTSSTSSNSTARGGSYSNSGRTTPTKPIAVPKGKSTPSNGRKSPAASWSAASSLTSYMMNHSTTGRSASSTTGTTTVTGSGVGMTSSETSQRRPSLPPLPLPSSFTSSSSSSHGSSKPRPQWT</sequence>
<keyword evidence="2" id="KW-0547">Nucleotide-binding</keyword>
<feature type="compositionally biased region" description="Low complexity" evidence="7">
    <location>
        <begin position="607"/>
        <end position="637"/>
    </location>
</feature>
<feature type="compositionally biased region" description="Low complexity" evidence="7">
    <location>
        <begin position="747"/>
        <end position="762"/>
    </location>
</feature>
<feature type="region of interest" description="Disordered" evidence="7">
    <location>
        <begin position="700"/>
        <end position="875"/>
    </location>
</feature>
<dbReference type="OrthoDB" id="5585416at2759"/>
<feature type="compositionally biased region" description="Polar residues" evidence="7">
    <location>
        <begin position="26"/>
        <end position="40"/>
    </location>
</feature>
<evidence type="ECO:0000256" key="1">
    <source>
        <dbReference type="ARBA" id="ARBA00022701"/>
    </source>
</evidence>
<proteinExistence type="predicted"/>
<feature type="compositionally biased region" description="Low complexity" evidence="7">
    <location>
        <begin position="854"/>
        <end position="875"/>
    </location>
</feature>
<reference evidence="8" key="2">
    <citation type="journal article" date="2022" name="Microbiol. Resour. Announc.">
        <title>Whole-Genome Sequence of Entomortierella parvispora E1425, a Mucoromycotan Fungus Associated with Burkholderiaceae-Related Endosymbiotic Bacteria.</title>
        <authorList>
            <person name="Herlambang A."/>
            <person name="Guo Y."/>
            <person name="Takashima Y."/>
            <person name="Narisawa K."/>
            <person name="Ohta H."/>
            <person name="Nishizawa T."/>
        </authorList>
    </citation>
    <scope>NUCLEOTIDE SEQUENCE</scope>
    <source>
        <strain evidence="8">E1425</strain>
    </source>
</reference>
<dbReference type="GO" id="GO:0005524">
    <property type="term" value="F:ATP binding"/>
    <property type="evidence" value="ECO:0007669"/>
    <property type="project" value="UniProtKB-KW"/>
</dbReference>
<comment type="caution">
    <text evidence="8">The sequence shown here is derived from an EMBL/GenBank/DDBJ whole genome shotgun (WGS) entry which is preliminary data.</text>
</comment>
<evidence type="ECO:0000256" key="6">
    <source>
        <dbReference type="SAM" id="Coils"/>
    </source>
</evidence>
<feature type="region of interest" description="Disordered" evidence="7">
    <location>
        <begin position="320"/>
        <end position="358"/>
    </location>
</feature>
<dbReference type="EMBL" id="BQFW01000014">
    <property type="protein sequence ID" value="GJJ77988.1"/>
    <property type="molecule type" value="Genomic_DNA"/>
</dbReference>
<evidence type="ECO:0000313" key="9">
    <source>
        <dbReference type="Proteomes" id="UP000827284"/>
    </source>
</evidence>
<keyword evidence="1" id="KW-0493">Microtubule</keyword>
<evidence type="ECO:0000256" key="2">
    <source>
        <dbReference type="ARBA" id="ARBA00022741"/>
    </source>
</evidence>
<feature type="compositionally biased region" description="Low complexity" evidence="7">
    <location>
        <begin position="795"/>
        <end position="846"/>
    </location>
</feature>
<feature type="region of interest" description="Disordered" evidence="7">
    <location>
        <begin position="598"/>
        <end position="674"/>
    </location>
</feature>
<gene>
    <name evidence="8" type="ORF">EMPS_10347</name>
</gene>
<keyword evidence="9" id="KW-1185">Reference proteome</keyword>
<evidence type="ECO:0000256" key="3">
    <source>
        <dbReference type="ARBA" id="ARBA00022840"/>
    </source>
</evidence>
<feature type="compositionally biased region" description="Low complexity" evidence="7">
    <location>
        <begin position="721"/>
        <end position="736"/>
    </location>
</feature>
<feature type="compositionally biased region" description="Polar residues" evidence="7">
    <location>
        <begin position="763"/>
        <end position="777"/>
    </location>
</feature>
<keyword evidence="5" id="KW-0505">Motor protein</keyword>
<dbReference type="Proteomes" id="UP000827284">
    <property type="component" value="Unassembled WGS sequence"/>
</dbReference>
<accession>A0A9P3HKC8</accession>
<dbReference type="AlphaFoldDB" id="A0A9P3HKC8"/>
<evidence type="ECO:0000313" key="8">
    <source>
        <dbReference type="EMBL" id="GJJ77988.1"/>
    </source>
</evidence>
<protein>
    <submittedName>
        <fullName evidence="8">Uncharacterized protein</fullName>
    </submittedName>
</protein>
<feature type="compositionally biased region" description="Basic residues" evidence="7">
    <location>
        <begin position="1"/>
        <end position="12"/>
    </location>
</feature>
<reference evidence="8" key="1">
    <citation type="submission" date="2021-11" db="EMBL/GenBank/DDBJ databases">
        <authorList>
            <person name="Herlambang A."/>
            <person name="Guo Y."/>
            <person name="Takashima Y."/>
            <person name="Nishizawa T."/>
        </authorList>
    </citation>
    <scope>NUCLEOTIDE SEQUENCE</scope>
    <source>
        <strain evidence="8">E1425</strain>
    </source>
</reference>
<keyword evidence="4 6" id="KW-0175">Coiled coil</keyword>
<feature type="region of interest" description="Disordered" evidence="7">
    <location>
        <begin position="469"/>
        <end position="501"/>
    </location>
</feature>
<feature type="coiled-coil region" evidence="6">
    <location>
        <begin position="136"/>
        <end position="226"/>
    </location>
</feature>
<dbReference type="PANTHER" id="PTHR37739:SF8">
    <property type="entry name" value="KINESIN-LIKE PROTEIN KIN-12D"/>
    <property type="match status" value="1"/>
</dbReference>
<keyword evidence="3" id="KW-0067">ATP-binding</keyword>
<evidence type="ECO:0000256" key="4">
    <source>
        <dbReference type="ARBA" id="ARBA00023054"/>
    </source>
</evidence>
<feature type="region of interest" description="Disordered" evidence="7">
    <location>
        <begin position="1"/>
        <end position="40"/>
    </location>
</feature>
<dbReference type="PANTHER" id="PTHR37739">
    <property type="entry name" value="KINESIN-LIKE PROTEIN KIN-12D"/>
    <property type="match status" value="1"/>
</dbReference>
<evidence type="ECO:0000256" key="5">
    <source>
        <dbReference type="ARBA" id="ARBA00023175"/>
    </source>
</evidence>
<evidence type="ECO:0000256" key="7">
    <source>
        <dbReference type="SAM" id="MobiDB-lite"/>
    </source>
</evidence>